<organism evidence="7 8">
    <name type="scientific">Lutispora saccharofermentans</name>
    <dbReference type="NCBI Taxonomy" id="3024236"/>
    <lineage>
        <taxon>Bacteria</taxon>
        <taxon>Bacillati</taxon>
        <taxon>Bacillota</taxon>
        <taxon>Clostridia</taxon>
        <taxon>Lutisporales</taxon>
        <taxon>Lutisporaceae</taxon>
        <taxon>Lutispora</taxon>
    </lineage>
</organism>
<dbReference type="PIRSF" id="PIRSF003078">
    <property type="entry name" value="GidB"/>
    <property type="match status" value="1"/>
</dbReference>
<protein>
    <recommendedName>
        <fullName evidence="6">Ribosomal RNA small subunit methyltransferase G</fullName>
        <ecNumber evidence="6">2.1.1.-</ecNumber>
    </recommendedName>
    <alternativeName>
        <fullName evidence="6">16S rRNA 7-methylguanosine methyltransferase</fullName>
        <shortName evidence="6">16S rRNA m7G methyltransferase</shortName>
    </alternativeName>
</protein>
<accession>A0ABT1NK80</accession>
<feature type="binding site" evidence="6">
    <location>
        <position position="78"/>
    </location>
    <ligand>
        <name>S-adenosyl-L-methionine</name>
        <dbReference type="ChEBI" id="CHEBI:59789"/>
    </ligand>
</feature>
<feature type="binding site" evidence="6">
    <location>
        <begin position="129"/>
        <end position="130"/>
    </location>
    <ligand>
        <name>S-adenosyl-L-methionine</name>
        <dbReference type="ChEBI" id="CHEBI:59789"/>
    </ligand>
</feature>
<dbReference type="InterPro" id="IPR029063">
    <property type="entry name" value="SAM-dependent_MTases_sf"/>
</dbReference>
<comment type="caution">
    <text evidence="7">The sequence shown here is derived from an EMBL/GenBank/DDBJ whole genome shotgun (WGS) entry which is preliminary data.</text>
</comment>
<keyword evidence="2 6" id="KW-0698">rRNA processing</keyword>
<dbReference type="EC" id="2.1.1.-" evidence="6"/>
<comment type="similarity">
    <text evidence="6">Belongs to the methyltransferase superfamily. RNA methyltransferase RsmG family.</text>
</comment>
<keyword evidence="1 6" id="KW-0963">Cytoplasm</keyword>
<sequence length="239" mass="26609">MNNVDILIKGLESLGMGIDAEKLEKLIAFKDILLDWNEKINLTSITDEKEIYIKHLIDSVTCLSSGMIKAGDKVIDIGTGAGFPGMVIKILRDDISMTLLDSLNKRVIYLEDAAKRLALNQVDIIHGRAEEFGVKQGYRESFDIVLSRAVASLNVLAEYCVPYVKTGGYFLCQKGPSYKEELEEAAKAVEILGGSLERVEEYRLPYSDITHYILVIKKIKNTPTKYPRKPGKPAASPIK</sequence>
<dbReference type="InterPro" id="IPR003682">
    <property type="entry name" value="rRNA_ssu_MeTfrase_G"/>
</dbReference>
<dbReference type="GO" id="GO:0032259">
    <property type="term" value="P:methylation"/>
    <property type="evidence" value="ECO:0007669"/>
    <property type="project" value="UniProtKB-KW"/>
</dbReference>
<dbReference type="Gene3D" id="3.40.50.150">
    <property type="entry name" value="Vaccinia Virus protein VP39"/>
    <property type="match status" value="1"/>
</dbReference>
<dbReference type="PANTHER" id="PTHR31760">
    <property type="entry name" value="S-ADENOSYL-L-METHIONINE-DEPENDENT METHYLTRANSFERASES SUPERFAMILY PROTEIN"/>
    <property type="match status" value="1"/>
</dbReference>
<feature type="binding site" evidence="6">
    <location>
        <position position="83"/>
    </location>
    <ligand>
        <name>S-adenosyl-L-methionine</name>
        <dbReference type="ChEBI" id="CHEBI:59789"/>
    </ligand>
</feature>
<keyword evidence="4 6" id="KW-0808">Transferase</keyword>
<feature type="binding site" evidence="6">
    <location>
        <position position="148"/>
    </location>
    <ligand>
        <name>S-adenosyl-L-methionine</name>
        <dbReference type="ChEBI" id="CHEBI:59789"/>
    </ligand>
</feature>
<reference evidence="7 8" key="1">
    <citation type="submission" date="2021-10" db="EMBL/GenBank/DDBJ databases">
        <title>Lutispora strain m25 sp. nov., a thermophilic, non-spore-forming bacterium isolated from a lab-scale methanogenic bioreactor digesting anaerobic sludge.</title>
        <authorList>
            <person name="El Houari A."/>
            <person name="Mcdonald J."/>
        </authorList>
    </citation>
    <scope>NUCLEOTIDE SEQUENCE [LARGE SCALE GENOMIC DNA]</scope>
    <source>
        <strain evidence="8">m25</strain>
    </source>
</reference>
<gene>
    <name evidence="6 7" type="primary">rsmG</name>
    <name evidence="7" type="ORF">LJD61_19340</name>
</gene>
<dbReference type="RefSeq" id="WP_255229232.1">
    <property type="nucleotide sequence ID" value="NZ_JAJEKE010000027.1"/>
</dbReference>
<proteinExistence type="inferred from homology"/>
<comment type="caution">
    <text evidence="6">Lacks conserved residue(s) required for the propagation of feature annotation.</text>
</comment>
<dbReference type="NCBIfam" id="TIGR00138">
    <property type="entry name" value="rsmG_gidB"/>
    <property type="match status" value="1"/>
</dbReference>
<keyword evidence="8" id="KW-1185">Reference proteome</keyword>
<comment type="subcellular location">
    <subcellularLocation>
        <location evidence="6">Cytoplasm</location>
    </subcellularLocation>
</comment>
<evidence type="ECO:0000256" key="5">
    <source>
        <dbReference type="ARBA" id="ARBA00022691"/>
    </source>
</evidence>
<dbReference type="HAMAP" id="MF_00074">
    <property type="entry name" value="16SrRNA_methyltr_G"/>
    <property type="match status" value="1"/>
</dbReference>
<dbReference type="PANTHER" id="PTHR31760:SF0">
    <property type="entry name" value="S-ADENOSYL-L-METHIONINE-DEPENDENT METHYLTRANSFERASES SUPERFAMILY PROTEIN"/>
    <property type="match status" value="1"/>
</dbReference>
<evidence type="ECO:0000256" key="6">
    <source>
        <dbReference type="HAMAP-Rule" id="MF_00074"/>
    </source>
</evidence>
<dbReference type="EMBL" id="JAJEKE010000027">
    <property type="protein sequence ID" value="MCQ1531675.1"/>
    <property type="molecule type" value="Genomic_DNA"/>
</dbReference>
<evidence type="ECO:0000313" key="7">
    <source>
        <dbReference type="EMBL" id="MCQ1531675.1"/>
    </source>
</evidence>
<dbReference type="SUPFAM" id="SSF53335">
    <property type="entry name" value="S-adenosyl-L-methionine-dependent methyltransferases"/>
    <property type="match status" value="1"/>
</dbReference>
<dbReference type="Proteomes" id="UP001651880">
    <property type="component" value="Unassembled WGS sequence"/>
</dbReference>
<dbReference type="CDD" id="cd02440">
    <property type="entry name" value="AdoMet_MTases"/>
    <property type="match status" value="1"/>
</dbReference>
<comment type="function">
    <text evidence="6">Specifically methylates the N7 position of a guanine in 16S rRNA.</text>
</comment>
<keyword evidence="5 6" id="KW-0949">S-adenosyl-L-methionine</keyword>
<evidence type="ECO:0000256" key="3">
    <source>
        <dbReference type="ARBA" id="ARBA00022603"/>
    </source>
</evidence>
<keyword evidence="3 6" id="KW-0489">Methyltransferase</keyword>
<dbReference type="Pfam" id="PF02527">
    <property type="entry name" value="GidB"/>
    <property type="match status" value="1"/>
</dbReference>
<dbReference type="GO" id="GO:0008168">
    <property type="term" value="F:methyltransferase activity"/>
    <property type="evidence" value="ECO:0007669"/>
    <property type="project" value="UniProtKB-KW"/>
</dbReference>
<evidence type="ECO:0000256" key="2">
    <source>
        <dbReference type="ARBA" id="ARBA00022552"/>
    </source>
</evidence>
<evidence type="ECO:0000256" key="4">
    <source>
        <dbReference type="ARBA" id="ARBA00022679"/>
    </source>
</evidence>
<evidence type="ECO:0000313" key="8">
    <source>
        <dbReference type="Proteomes" id="UP001651880"/>
    </source>
</evidence>
<name>A0ABT1NK80_9FIRM</name>
<evidence type="ECO:0000256" key="1">
    <source>
        <dbReference type="ARBA" id="ARBA00022490"/>
    </source>
</evidence>